<evidence type="ECO:0000256" key="5">
    <source>
        <dbReference type="ARBA" id="ARBA00023136"/>
    </source>
</evidence>
<dbReference type="AlphaFoldDB" id="A0A9J6G237"/>
<evidence type="ECO:0000313" key="8">
    <source>
        <dbReference type="Proteomes" id="UP000821853"/>
    </source>
</evidence>
<dbReference type="VEuPathDB" id="VectorBase:HLOH_054963"/>
<accession>A0A9J6G237</accession>
<keyword evidence="5" id="KW-0472">Membrane</keyword>
<comment type="similarity">
    <text evidence="2 6">Belongs to the glycosyltransferase 92 family.</text>
</comment>
<evidence type="ECO:0000256" key="1">
    <source>
        <dbReference type="ARBA" id="ARBA00004370"/>
    </source>
</evidence>
<sequence length="233" mass="26081">MSRPLLSLVGRMQAAQWDVTLVPFKLPPPWNGSVDPQGWGEAAALADCAFRSRLKTEYFIHLDFEELMIVGDYNGSLTALIEHVERKLGKNNVSTLLAESRRFCYEYGLDEAHLARRGLPFRSMLLRRHSGDLGDQTRTAFIARSSAVCAAGDPSMVRHRGAAKELQFVASVLRTHRYVRCCDRTAEPAGRIGSMNYKYPESTHVALTPSTFIKKYKDRLHGLLLSIQLGKAS</sequence>
<dbReference type="EC" id="2.4.1.-" evidence="6"/>
<dbReference type="GO" id="GO:0016020">
    <property type="term" value="C:membrane"/>
    <property type="evidence" value="ECO:0007669"/>
    <property type="project" value="UniProtKB-SubCell"/>
</dbReference>
<keyword evidence="3 6" id="KW-0328">Glycosyltransferase</keyword>
<dbReference type="Proteomes" id="UP000821853">
    <property type="component" value="Chromosome 3"/>
</dbReference>
<evidence type="ECO:0000256" key="6">
    <source>
        <dbReference type="RuleBase" id="RU366017"/>
    </source>
</evidence>
<proteinExistence type="inferred from homology"/>
<dbReference type="EMBL" id="JABSTR010000005">
    <property type="protein sequence ID" value="KAH9369349.1"/>
    <property type="molecule type" value="Genomic_DNA"/>
</dbReference>
<protein>
    <recommendedName>
        <fullName evidence="6">Glycosyltransferase family 92 protein</fullName>
        <ecNumber evidence="6">2.4.1.-</ecNumber>
    </recommendedName>
</protein>
<name>A0A9J6G237_HAELO</name>
<evidence type="ECO:0000256" key="4">
    <source>
        <dbReference type="ARBA" id="ARBA00022679"/>
    </source>
</evidence>
<gene>
    <name evidence="7" type="ORF">HPB48_018787</name>
</gene>
<evidence type="ECO:0000256" key="2">
    <source>
        <dbReference type="ARBA" id="ARBA00007647"/>
    </source>
</evidence>
<comment type="caution">
    <text evidence="7">The sequence shown here is derived from an EMBL/GenBank/DDBJ whole genome shotgun (WGS) entry which is preliminary data.</text>
</comment>
<evidence type="ECO:0000256" key="3">
    <source>
        <dbReference type="ARBA" id="ARBA00022676"/>
    </source>
</evidence>
<keyword evidence="4 6" id="KW-0808">Transferase</keyword>
<comment type="subcellular location">
    <subcellularLocation>
        <location evidence="1">Membrane</location>
    </subcellularLocation>
</comment>
<keyword evidence="8" id="KW-1185">Reference proteome</keyword>
<organism evidence="7 8">
    <name type="scientific">Haemaphysalis longicornis</name>
    <name type="common">Bush tick</name>
    <dbReference type="NCBI Taxonomy" id="44386"/>
    <lineage>
        <taxon>Eukaryota</taxon>
        <taxon>Metazoa</taxon>
        <taxon>Ecdysozoa</taxon>
        <taxon>Arthropoda</taxon>
        <taxon>Chelicerata</taxon>
        <taxon>Arachnida</taxon>
        <taxon>Acari</taxon>
        <taxon>Parasitiformes</taxon>
        <taxon>Ixodida</taxon>
        <taxon>Ixodoidea</taxon>
        <taxon>Ixodidae</taxon>
        <taxon>Haemaphysalinae</taxon>
        <taxon>Haemaphysalis</taxon>
    </lineage>
</organism>
<dbReference type="OrthoDB" id="2526284at2759"/>
<dbReference type="InterPro" id="IPR008166">
    <property type="entry name" value="Glyco_transf_92"/>
</dbReference>
<reference evidence="7 8" key="1">
    <citation type="journal article" date="2020" name="Cell">
        <title>Large-Scale Comparative Analyses of Tick Genomes Elucidate Their Genetic Diversity and Vector Capacities.</title>
        <authorList>
            <consortium name="Tick Genome and Microbiome Consortium (TIGMIC)"/>
            <person name="Jia N."/>
            <person name="Wang J."/>
            <person name="Shi W."/>
            <person name="Du L."/>
            <person name="Sun Y."/>
            <person name="Zhan W."/>
            <person name="Jiang J.F."/>
            <person name="Wang Q."/>
            <person name="Zhang B."/>
            <person name="Ji P."/>
            <person name="Bell-Sakyi L."/>
            <person name="Cui X.M."/>
            <person name="Yuan T.T."/>
            <person name="Jiang B.G."/>
            <person name="Yang W.F."/>
            <person name="Lam T.T."/>
            <person name="Chang Q.C."/>
            <person name="Ding S.J."/>
            <person name="Wang X.J."/>
            <person name="Zhu J.G."/>
            <person name="Ruan X.D."/>
            <person name="Zhao L."/>
            <person name="Wei J.T."/>
            <person name="Ye R.Z."/>
            <person name="Que T.C."/>
            <person name="Du C.H."/>
            <person name="Zhou Y.H."/>
            <person name="Cheng J.X."/>
            <person name="Dai P.F."/>
            <person name="Guo W.B."/>
            <person name="Han X.H."/>
            <person name="Huang E.J."/>
            <person name="Li L.F."/>
            <person name="Wei W."/>
            <person name="Gao Y.C."/>
            <person name="Liu J.Z."/>
            <person name="Shao H.Z."/>
            <person name="Wang X."/>
            <person name="Wang C.C."/>
            <person name="Yang T.C."/>
            <person name="Huo Q.B."/>
            <person name="Li W."/>
            <person name="Chen H.Y."/>
            <person name="Chen S.E."/>
            <person name="Zhou L.G."/>
            <person name="Ni X.B."/>
            <person name="Tian J.H."/>
            <person name="Sheng Y."/>
            <person name="Liu T."/>
            <person name="Pan Y.S."/>
            <person name="Xia L.Y."/>
            <person name="Li J."/>
            <person name="Zhao F."/>
            <person name="Cao W.C."/>
        </authorList>
    </citation>
    <scope>NUCLEOTIDE SEQUENCE [LARGE SCALE GENOMIC DNA]</scope>
    <source>
        <strain evidence="7">HaeL-2018</strain>
    </source>
</reference>
<dbReference type="Pfam" id="PF01697">
    <property type="entry name" value="Glyco_transf_92"/>
    <property type="match status" value="1"/>
</dbReference>
<dbReference type="GO" id="GO:0016757">
    <property type="term" value="F:glycosyltransferase activity"/>
    <property type="evidence" value="ECO:0007669"/>
    <property type="project" value="UniProtKB-UniRule"/>
</dbReference>
<evidence type="ECO:0000313" key="7">
    <source>
        <dbReference type="EMBL" id="KAH9369349.1"/>
    </source>
</evidence>